<dbReference type="InterPro" id="IPR051786">
    <property type="entry name" value="ASN_synthetase/amidase"/>
</dbReference>
<keyword evidence="6" id="KW-0028">Amino-acid biosynthesis</keyword>
<organism evidence="10 11">
    <name type="scientific">Mycena citricolor</name>
    <dbReference type="NCBI Taxonomy" id="2018698"/>
    <lineage>
        <taxon>Eukaryota</taxon>
        <taxon>Fungi</taxon>
        <taxon>Dikarya</taxon>
        <taxon>Basidiomycota</taxon>
        <taxon>Agaricomycotina</taxon>
        <taxon>Agaricomycetes</taxon>
        <taxon>Agaricomycetidae</taxon>
        <taxon>Agaricales</taxon>
        <taxon>Marasmiineae</taxon>
        <taxon>Mycenaceae</taxon>
        <taxon>Mycena</taxon>
    </lineage>
</organism>
<evidence type="ECO:0000256" key="6">
    <source>
        <dbReference type="PIRSR" id="PIRSR001589-1"/>
    </source>
</evidence>
<sequence>MCGLVSVFCSDPTNEIDCGLARTAVEAEMRDALDILKHRGPDSSGIWVSPDARVGLGHVRLSIIDLATGQQPLADEDNTIHCVVTGEIYDYERIRKELVSEGYRFKTKSDSELVVQLQVAPLRMGFSLTSVLRYKRYGMDLLSHLRGEFAFVLYDSIRRLQIVARDRFGVKPLYYTTVNGRTMFASEIKAFLGLGWKAEWDIDAIVNAAEFGDERTVFKGVYKLAPGQQAICRASGALELQSYWDLKFPPSSNSCSDSLEHMVDTVRNTIVESVRLRLRSDVPLAVYLSGGIDSSAVAGIATHLLRQQDCRARVTAFTLAYTEDPSRDESPLATHTAQYLNADLHTVQATETALVSVLEDTIWHSEQPNTTLHGAGRHLLARAVRDAGFKVVLSGEGSDEIFGGYPFLVNDYLLEEDRAAAALGIALPGAADRLLLSGSTTTQGSLLRTTSHLATLKFLATDREIYTAQSLQRAGGSDPLRCMEEGLQPTARNPSRQHSFHTSMYTISKTLLSRMILNTSGDRADMAYAVESRVPFLDHHLVDYVSQNIPPSLKLRPIYDSEQRKWSLSEKWILRQAVRPFISDAVYHRQKIAFNPPLAASDSPRTRLLPLQAHLRARLTEAAVRRVGFFDWDFVREQLDGYVESAGGLDTRAKICLHVLSFVVLQEKFSVPTWR</sequence>
<feature type="site" description="Important for beta-aspartyl-AMP intermediate formation" evidence="8">
    <location>
        <position position="396"/>
    </location>
</feature>
<comment type="caution">
    <text evidence="10">The sequence shown here is derived from an EMBL/GenBank/DDBJ whole genome shotgun (WGS) entry which is preliminary data.</text>
</comment>
<evidence type="ECO:0000256" key="4">
    <source>
        <dbReference type="ARBA" id="ARBA00022962"/>
    </source>
</evidence>
<dbReference type="Proteomes" id="UP001295794">
    <property type="component" value="Unassembled WGS sequence"/>
</dbReference>
<dbReference type="PANTHER" id="PTHR43284">
    <property type="entry name" value="ASPARAGINE SYNTHETASE (GLUTAMINE-HYDROLYZING)"/>
    <property type="match status" value="1"/>
</dbReference>
<evidence type="ECO:0000313" key="10">
    <source>
        <dbReference type="EMBL" id="CAK5266915.1"/>
    </source>
</evidence>
<dbReference type="PIRSF" id="PIRSF001589">
    <property type="entry name" value="Asn_synthetase_glu-h"/>
    <property type="match status" value="1"/>
</dbReference>
<proteinExistence type="inferred from homology"/>
<evidence type="ECO:0000256" key="7">
    <source>
        <dbReference type="PIRSR" id="PIRSR001589-2"/>
    </source>
</evidence>
<gene>
    <name evidence="10" type="ORF">MYCIT1_LOCUS8945</name>
</gene>
<feature type="domain" description="Glutamine amidotransferase type-2" evidence="9">
    <location>
        <begin position="2"/>
        <end position="235"/>
    </location>
</feature>
<dbReference type="Gene3D" id="3.40.50.620">
    <property type="entry name" value="HUPs"/>
    <property type="match status" value="1"/>
</dbReference>
<dbReference type="CDD" id="cd01991">
    <property type="entry name" value="Asn_synthase_B_C"/>
    <property type="match status" value="1"/>
</dbReference>
<dbReference type="GO" id="GO:0005524">
    <property type="term" value="F:ATP binding"/>
    <property type="evidence" value="ECO:0007669"/>
    <property type="project" value="UniProtKB-KW"/>
</dbReference>
<dbReference type="GO" id="GO:0004066">
    <property type="term" value="F:asparagine synthase (glutamine-hydrolyzing) activity"/>
    <property type="evidence" value="ECO:0007669"/>
    <property type="project" value="InterPro"/>
</dbReference>
<dbReference type="Pfam" id="PF00733">
    <property type="entry name" value="Asn_synthase"/>
    <property type="match status" value="1"/>
</dbReference>
<evidence type="ECO:0000256" key="1">
    <source>
        <dbReference type="ARBA" id="ARBA00005752"/>
    </source>
</evidence>
<evidence type="ECO:0000259" key="9">
    <source>
        <dbReference type="PROSITE" id="PS51278"/>
    </source>
</evidence>
<dbReference type="InterPro" id="IPR033738">
    <property type="entry name" value="AsnB_N"/>
</dbReference>
<evidence type="ECO:0000256" key="3">
    <source>
        <dbReference type="ARBA" id="ARBA00022840"/>
    </source>
</evidence>
<keyword evidence="6" id="KW-0061">Asparagine biosynthesis</keyword>
<dbReference type="NCBIfam" id="TIGR01536">
    <property type="entry name" value="asn_synth_AEB"/>
    <property type="match status" value="1"/>
</dbReference>
<evidence type="ECO:0000256" key="8">
    <source>
        <dbReference type="PIRSR" id="PIRSR001589-3"/>
    </source>
</evidence>
<keyword evidence="3 5" id="KW-0067">ATP-binding</keyword>
<keyword evidence="4 6" id="KW-0315">Glutamine amidotransferase</keyword>
<dbReference type="InterPro" id="IPR001962">
    <property type="entry name" value="Asn_synthase"/>
</dbReference>
<comment type="similarity">
    <text evidence="1">Belongs to the asparagine synthetase family.</text>
</comment>
<feature type="binding site" evidence="7">
    <location>
        <begin position="394"/>
        <end position="395"/>
    </location>
    <ligand>
        <name>ATP</name>
        <dbReference type="ChEBI" id="CHEBI:30616"/>
    </ligand>
</feature>
<dbReference type="CDD" id="cd00712">
    <property type="entry name" value="AsnB"/>
    <property type="match status" value="1"/>
</dbReference>
<dbReference type="InterPro" id="IPR006426">
    <property type="entry name" value="Asn_synth_AEB"/>
</dbReference>
<dbReference type="GO" id="GO:0005829">
    <property type="term" value="C:cytosol"/>
    <property type="evidence" value="ECO:0007669"/>
    <property type="project" value="TreeGrafter"/>
</dbReference>
<dbReference type="GO" id="GO:0006529">
    <property type="term" value="P:asparagine biosynthetic process"/>
    <property type="evidence" value="ECO:0007669"/>
    <property type="project" value="UniProtKB-KW"/>
</dbReference>
<accession>A0AAD2H2J5</accession>
<name>A0AAD2H2J5_9AGAR</name>
<keyword evidence="2 5" id="KW-0547">Nucleotide-binding</keyword>
<dbReference type="EMBL" id="CAVNYO010000110">
    <property type="protein sequence ID" value="CAK5266915.1"/>
    <property type="molecule type" value="Genomic_DNA"/>
</dbReference>
<evidence type="ECO:0000256" key="2">
    <source>
        <dbReference type="ARBA" id="ARBA00022741"/>
    </source>
</evidence>
<protein>
    <recommendedName>
        <fullName evidence="9">Glutamine amidotransferase type-2 domain-containing protein</fullName>
    </recommendedName>
</protein>
<evidence type="ECO:0000313" key="11">
    <source>
        <dbReference type="Proteomes" id="UP001295794"/>
    </source>
</evidence>
<dbReference type="AlphaFoldDB" id="A0AAD2H2J5"/>
<dbReference type="InterPro" id="IPR014729">
    <property type="entry name" value="Rossmann-like_a/b/a_fold"/>
</dbReference>
<dbReference type="InterPro" id="IPR029055">
    <property type="entry name" value="Ntn_hydrolases_N"/>
</dbReference>
<reference evidence="10" key="1">
    <citation type="submission" date="2023-11" db="EMBL/GenBank/DDBJ databases">
        <authorList>
            <person name="De Vega J J."/>
            <person name="De Vega J J."/>
        </authorList>
    </citation>
    <scope>NUCLEOTIDE SEQUENCE</scope>
</reference>
<dbReference type="Pfam" id="PF13537">
    <property type="entry name" value="GATase_7"/>
    <property type="match status" value="1"/>
</dbReference>
<evidence type="ECO:0000256" key="5">
    <source>
        <dbReference type="PIRNR" id="PIRNR001589"/>
    </source>
</evidence>
<dbReference type="SUPFAM" id="SSF52402">
    <property type="entry name" value="Adenine nucleotide alpha hydrolases-like"/>
    <property type="match status" value="1"/>
</dbReference>
<feature type="active site" description="For GATase activity" evidence="6">
    <location>
        <position position="2"/>
    </location>
</feature>
<feature type="binding site" evidence="7">
    <location>
        <position position="110"/>
    </location>
    <ligand>
        <name>L-glutamine</name>
        <dbReference type="ChEBI" id="CHEBI:58359"/>
    </ligand>
</feature>
<dbReference type="SUPFAM" id="SSF56235">
    <property type="entry name" value="N-terminal nucleophile aminohydrolases (Ntn hydrolases)"/>
    <property type="match status" value="1"/>
</dbReference>
<dbReference type="Gene3D" id="3.60.20.10">
    <property type="entry name" value="Glutamine Phosphoribosylpyrophosphate, subunit 1, domain 1"/>
    <property type="match status" value="1"/>
</dbReference>
<keyword evidence="11" id="KW-1185">Reference proteome</keyword>
<dbReference type="InterPro" id="IPR017932">
    <property type="entry name" value="GATase_2_dom"/>
</dbReference>
<dbReference type="PANTHER" id="PTHR43284:SF1">
    <property type="entry name" value="ASPARAGINE SYNTHETASE"/>
    <property type="match status" value="1"/>
</dbReference>
<dbReference type="PROSITE" id="PS51278">
    <property type="entry name" value="GATASE_TYPE_2"/>
    <property type="match status" value="1"/>
</dbReference>